<evidence type="ECO:0000313" key="3">
    <source>
        <dbReference type="Proteomes" id="UP000580861"/>
    </source>
</evidence>
<gene>
    <name evidence="2" type="ORF">HDA45_000981</name>
</gene>
<dbReference type="SUPFAM" id="SSF52540">
    <property type="entry name" value="P-loop containing nucleoside triphosphate hydrolases"/>
    <property type="match status" value="1"/>
</dbReference>
<accession>A0A841AX81</accession>
<protein>
    <recommendedName>
        <fullName evidence="1">TIR domain-containing protein</fullName>
    </recommendedName>
</protein>
<organism evidence="2 3">
    <name type="scientific">Amycolatopsis umgeniensis</name>
    <dbReference type="NCBI Taxonomy" id="336628"/>
    <lineage>
        <taxon>Bacteria</taxon>
        <taxon>Bacillati</taxon>
        <taxon>Actinomycetota</taxon>
        <taxon>Actinomycetes</taxon>
        <taxon>Pseudonocardiales</taxon>
        <taxon>Pseudonocardiaceae</taxon>
        <taxon>Amycolatopsis</taxon>
    </lineage>
</organism>
<dbReference type="EMBL" id="JACHMX010000001">
    <property type="protein sequence ID" value="MBB5850894.1"/>
    <property type="molecule type" value="Genomic_DNA"/>
</dbReference>
<keyword evidence="3" id="KW-1185">Reference proteome</keyword>
<dbReference type="PROSITE" id="PS50104">
    <property type="entry name" value="TIR"/>
    <property type="match status" value="1"/>
</dbReference>
<sequence length="552" mass="60430">MSDAIYDVFLSFSGDDREDGRALAERLRSAGLQVFLDEDGIARRDSLTERIGLAVQGSKTLVAYYSAGYGSRPACQHELMTAFLAAQREGTVRQRILVINPEPGTDHIHPIELADTKFARAQVGVADLAHWIAGTARELEGPIGPPPPSEKHLWPFWLTRHVQGFLGRHRELWHLHTELHASKYPVIRERAYGSFVSLWGSPGSGKTALVANYAWRFRDAFPGGVHWLSLAEADSHPDRLHSVYCGELRRAGRELGMDLGSVPDELLPSTVARTLGKSGEASLWIVDDLPRGCGAKHLAHLVLPSGSGAHTVLVGQDDAFQGHLPVIRVGPLSSDEAAELLDSYRKAQDEVDRKSRKDLVQKLDGNPGPLIALGEHLRNNEGFSSYPSVGGDLAVEGKLRDEVFRGARRVVDLMSTDEIALLAFISRADQYEFPSEVIAAVPSFATVDVAAVLLGLRSHSVAVRDTLWQLDPLVAEAARERHRALGVKAIPQTEVTDFRVEVAKALKKTSGPRKDRRTAAVEASRPRRIVAGISARRRCCRRGPGCSRCTTP</sequence>
<dbReference type="AlphaFoldDB" id="A0A841AX81"/>
<dbReference type="SUPFAM" id="SSF52200">
    <property type="entry name" value="Toll/Interleukin receptor TIR domain"/>
    <property type="match status" value="1"/>
</dbReference>
<dbReference type="InterPro" id="IPR027417">
    <property type="entry name" value="P-loop_NTPase"/>
</dbReference>
<dbReference type="GO" id="GO:0007165">
    <property type="term" value="P:signal transduction"/>
    <property type="evidence" value="ECO:0007669"/>
    <property type="project" value="InterPro"/>
</dbReference>
<evidence type="ECO:0000259" key="1">
    <source>
        <dbReference type="PROSITE" id="PS50104"/>
    </source>
</evidence>
<dbReference type="Pfam" id="PF13676">
    <property type="entry name" value="TIR_2"/>
    <property type="match status" value="1"/>
</dbReference>
<dbReference type="Proteomes" id="UP000580861">
    <property type="component" value="Unassembled WGS sequence"/>
</dbReference>
<name>A0A841AX81_9PSEU</name>
<evidence type="ECO:0000313" key="2">
    <source>
        <dbReference type="EMBL" id="MBB5850894.1"/>
    </source>
</evidence>
<dbReference type="Gene3D" id="3.40.50.300">
    <property type="entry name" value="P-loop containing nucleotide triphosphate hydrolases"/>
    <property type="match status" value="1"/>
</dbReference>
<reference evidence="2 3" key="1">
    <citation type="submission" date="2020-08" db="EMBL/GenBank/DDBJ databases">
        <title>Sequencing the genomes of 1000 actinobacteria strains.</title>
        <authorList>
            <person name="Klenk H.-P."/>
        </authorList>
    </citation>
    <scope>NUCLEOTIDE SEQUENCE [LARGE SCALE GENOMIC DNA]</scope>
    <source>
        <strain evidence="2 3">DSM 45272</strain>
    </source>
</reference>
<proteinExistence type="predicted"/>
<comment type="caution">
    <text evidence="2">The sequence shown here is derived from an EMBL/GenBank/DDBJ whole genome shotgun (WGS) entry which is preliminary data.</text>
</comment>
<dbReference type="Gene3D" id="3.40.50.10140">
    <property type="entry name" value="Toll/interleukin-1 receptor homology (TIR) domain"/>
    <property type="match status" value="1"/>
</dbReference>
<feature type="domain" description="TIR" evidence="1">
    <location>
        <begin position="4"/>
        <end position="126"/>
    </location>
</feature>
<dbReference type="InterPro" id="IPR035897">
    <property type="entry name" value="Toll_tir_struct_dom_sf"/>
</dbReference>
<dbReference type="InterPro" id="IPR000157">
    <property type="entry name" value="TIR_dom"/>
</dbReference>